<name>A0AAW5TKN9_9LACT</name>
<gene>
    <name evidence="4" type="ORF">M2256_002256</name>
</gene>
<evidence type="ECO:0000313" key="5">
    <source>
        <dbReference type="Proteomes" id="UP001207687"/>
    </source>
</evidence>
<dbReference type="RefSeq" id="WP_264654055.1">
    <property type="nucleotide sequence ID" value="NZ_JAOQNN010000002.1"/>
</dbReference>
<proteinExistence type="predicted"/>
<dbReference type="EMBL" id="JAOQNN010000002">
    <property type="protein sequence ID" value="MCW2281734.1"/>
    <property type="molecule type" value="Genomic_DNA"/>
</dbReference>
<organism evidence="4 5">
    <name type="scientific">Lactococcus lactis</name>
    <dbReference type="NCBI Taxonomy" id="1358"/>
    <lineage>
        <taxon>Bacteria</taxon>
        <taxon>Bacillati</taxon>
        <taxon>Bacillota</taxon>
        <taxon>Bacilli</taxon>
        <taxon>Lactobacillales</taxon>
        <taxon>Streptococcaceae</taxon>
        <taxon>Lactococcus</taxon>
    </lineage>
</organism>
<dbReference type="NCBIfam" id="TIGR01714">
    <property type="entry name" value="phage_rep_org_N"/>
    <property type="match status" value="1"/>
</dbReference>
<dbReference type="Proteomes" id="UP001207687">
    <property type="component" value="Unassembled WGS sequence"/>
</dbReference>
<sequence>MSDNQKYYYMRLKEDFFDSDDMILLESKDGDDGYKYSNILLKLYCRSLKYSGRLMYNDRIPFDPNMIAILTRHSVAIVEKALYYFKEMGLIEVLETGAIYISDIQLYIGKSSTEADRIKAYRKQIEQEKSTKVQQLNDTNVQMYNKSTPELELETELEKEIETETETETDVSVLFENYLKIFSEYTKGVKAQPRGRAKQVFLQLAPEQRQFALIGAKNYIVWYDKTDQNPYYSKNAFAFLDDMVFMEYQEVPEVSKVGDKKVSKAPEWSNPTYENKTTEEDLAKLEEIRQEALNKLGPQENE</sequence>
<dbReference type="AlphaFoldDB" id="A0AAW5TKN9"/>
<protein>
    <submittedName>
        <fullName evidence="4">Phage replisome organizer</fullName>
    </submittedName>
</protein>
<comment type="caution">
    <text evidence="4">The sequence shown here is derived from an EMBL/GenBank/DDBJ whole genome shotgun (WGS) entry which is preliminary data.</text>
</comment>
<reference evidence="4" key="1">
    <citation type="submission" date="2023-08" db="EMBL/GenBank/DDBJ databases">
        <title>Genomic analyses of the natural microbiome of Caenorhabditis elegans.</title>
        <authorList>
            <person name="Samuel B."/>
        </authorList>
    </citation>
    <scope>NUCLEOTIDE SEQUENCE</scope>
    <source>
        <strain evidence="4">BIGb0220</strain>
    </source>
</reference>
<dbReference type="InterPro" id="IPR009696">
    <property type="entry name" value="Rep_Org_C"/>
</dbReference>
<feature type="domain" description="Putative replisome organiser C-terminal" evidence="2">
    <location>
        <begin position="174"/>
        <end position="251"/>
    </location>
</feature>
<evidence type="ECO:0000259" key="3">
    <source>
        <dbReference type="Pfam" id="PF09681"/>
    </source>
</evidence>
<dbReference type="Pfam" id="PF06926">
    <property type="entry name" value="Rep_Org_C"/>
    <property type="match status" value="1"/>
</dbReference>
<dbReference type="InterPro" id="IPR010056">
    <property type="entry name" value="Phage_rep_org__N"/>
</dbReference>
<evidence type="ECO:0000313" key="4">
    <source>
        <dbReference type="EMBL" id="MCW2281734.1"/>
    </source>
</evidence>
<feature type="domain" description="Phage replisome organiser N-terminal" evidence="3">
    <location>
        <begin position="9"/>
        <end position="126"/>
    </location>
</feature>
<accession>A0AAW5TKN9</accession>
<feature type="region of interest" description="Disordered" evidence="1">
    <location>
        <begin position="259"/>
        <end position="280"/>
    </location>
</feature>
<evidence type="ECO:0000259" key="2">
    <source>
        <dbReference type="Pfam" id="PF06926"/>
    </source>
</evidence>
<evidence type="ECO:0000256" key="1">
    <source>
        <dbReference type="SAM" id="MobiDB-lite"/>
    </source>
</evidence>
<dbReference type="Pfam" id="PF09681">
    <property type="entry name" value="Phage_rep_org_N"/>
    <property type="match status" value="1"/>
</dbReference>